<gene>
    <name evidence="3" type="ORF">H8744_05720</name>
</gene>
<evidence type="ECO:0000256" key="1">
    <source>
        <dbReference type="SAM" id="MobiDB-lite"/>
    </source>
</evidence>
<reference evidence="3" key="1">
    <citation type="submission" date="2020-08" db="EMBL/GenBank/DDBJ databases">
        <title>Genome public.</title>
        <authorList>
            <person name="Liu C."/>
            <person name="Sun Q."/>
        </authorList>
    </citation>
    <scope>NUCLEOTIDE SEQUENCE</scope>
    <source>
        <strain evidence="3">N12</strain>
    </source>
</reference>
<dbReference type="InterPro" id="IPR003961">
    <property type="entry name" value="FN3_dom"/>
</dbReference>
<dbReference type="RefSeq" id="WP_262433927.1">
    <property type="nucleotide sequence ID" value="NZ_JACRTF010000001.1"/>
</dbReference>
<feature type="region of interest" description="Disordered" evidence="1">
    <location>
        <begin position="457"/>
        <end position="477"/>
    </location>
</feature>
<dbReference type="Proteomes" id="UP000651085">
    <property type="component" value="Unassembled WGS sequence"/>
</dbReference>
<sequence>MKKSFLTLLFAVVIFLDYSYAVPAKPTPMTVSLPDGTTLTVRLFGDESSHYYTTLDHYLLIQDQNGYFYYAESIQENKLQQSPYRVKDISKRTPEENKFLATIDKKQLLSLQQQQDSKKLQKMPSRRVVQKATYPTTGTQKGLVILVEYSNNKFTINNPQEAFNKLLNEKDYSENGGTGSARDFFMASSNDQFKPEFDVYGPVKLSRPMSYYGGNDISGNDKAPEEMVIEACQLLDDEIDFTEYDRDNDGQIDNVYVFYAGYGEATGGGANTVWPHSWDIYDGAGKTVMLDGIQLNHYACSNELDTGNNMTGIGTFCHEFSHVLGLPDLYATTYTYSFTPGSWSLMDSGSYNNDSRTPPYLSVYERYALGWLTPKEIGDPANIKLDNISKNTGYIIKTYNENEYFLLENRQQEGWDKYIPGHGMLIWHIDYNETVWNRNVVNNTPSHQYVDIEEADNKQTETTRAGDTFPGTKKITSFTDDTSPNMRTWKGIKQDKPITEIEEKNGIIYFKISGGKEDLPTTKALPATDITPSSFIAHWEKSEIATSYAIDVYTINETSSGKITMNYVDGYQENNVGNVESCLVEGLEPATEYRYVIRVYDETGESPTSNEIIVITDDPTFDFLAPKALEATAIKTTSFEAQWEAMEEAQNYLLYVYTKELGDPLSTTIDFTGGITELPTGWKTNCKSTYGSANNSGKAIPSLRFSQDYNYIESPVMEENIRNISFWYRGIDADEESQIILSGYVNKNWIGLDTISPISNKEGGILAEWKEHTAKAIPNGCKAMRITYKMVGTGSLAVDDITIDYGGEVFILPLKGYEGKEVGNTVSWLVEQLESEKEYFYAVTAFNGEVYSKKSNEIAVSTLSDIMGIKPTSDNGISVYMENSELIVTSDNPDLSSLYILDVQGHILEKKTITLGTYRFPITDRGIYIVRIGSRTYKVIR</sequence>
<proteinExistence type="predicted"/>
<dbReference type="SUPFAM" id="SSF55486">
    <property type="entry name" value="Metalloproteases ('zincins'), catalytic domain"/>
    <property type="match status" value="1"/>
</dbReference>
<dbReference type="Pfam" id="PF05547">
    <property type="entry name" value="Peptidase_M6"/>
    <property type="match status" value="1"/>
</dbReference>
<keyword evidence="3" id="KW-0378">Hydrolase</keyword>
<organism evidence="3 4">
    <name type="scientific">Jilunia laotingensis</name>
    <dbReference type="NCBI Taxonomy" id="2763675"/>
    <lineage>
        <taxon>Bacteria</taxon>
        <taxon>Pseudomonadati</taxon>
        <taxon>Bacteroidota</taxon>
        <taxon>Bacteroidia</taxon>
        <taxon>Bacteroidales</taxon>
        <taxon>Bacteroidaceae</taxon>
        <taxon>Jilunia</taxon>
    </lineage>
</organism>
<dbReference type="PANTHER" id="PTHR41775:SF1">
    <property type="entry name" value="PEPTIDASE M6-LIKE DOMAIN-CONTAINING PROTEIN"/>
    <property type="match status" value="1"/>
</dbReference>
<dbReference type="GO" id="GO:0006508">
    <property type="term" value="P:proteolysis"/>
    <property type="evidence" value="ECO:0007669"/>
    <property type="project" value="InterPro"/>
</dbReference>
<dbReference type="Pfam" id="PF00041">
    <property type="entry name" value="fn3"/>
    <property type="match status" value="1"/>
</dbReference>
<comment type="caution">
    <text evidence="3">The sequence shown here is derived from an EMBL/GenBank/DDBJ whole genome shotgun (WGS) entry which is preliminary data.</text>
</comment>
<keyword evidence="3" id="KW-0645">Protease</keyword>
<dbReference type="SUPFAM" id="SSF49265">
    <property type="entry name" value="Fibronectin type III"/>
    <property type="match status" value="1"/>
</dbReference>
<keyword evidence="4" id="KW-1185">Reference proteome</keyword>
<dbReference type="AlphaFoldDB" id="A0A926IPQ5"/>
<name>A0A926IPQ5_9BACT</name>
<evidence type="ECO:0000259" key="2">
    <source>
        <dbReference type="PROSITE" id="PS50853"/>
    </source>
</evidence>
<protein>
    <submittedName>
        <fullName evidence="3">M6 family metalloprotease domain-containing protein</fullName>
    </submittedName>
</protein>
<dbReference type="GO" id="GO:0008237">
    <property type="term" value="F:metallopeptidase activity"/>
    <property type="evidence" value="ECO:0007669"/>
    <property type="project" value="UniProtKB-KW"/>
</dbReference>
<dbReference type="Gene3D" id="2.60.40.10">
    <property type="entry name" value="Immunoglobulins"/>
    <property type="match status" value="1"/>
</dbReference>
<keyword evidence="3" id="KW-0482">Metalloprotease</keyword>
<dbReference type="InterPro" id="IPR013783">
    <property type="entry name" value="Ig-like_fold"/>
</dbReference>
<dbReference type="PANTHER" id="PTHR41775">
    <property type="entry name" value="SECRETED PROTEIN-RELATED"/>
    <property type="match status" value="1"/>
</dbReference>
<accession>A0A926IPQ5</accession>
<dbReference type="CDD" id="cd00063">
    <property type="entry name" value="FN3"/>
    <property type="match status" value="1"/>
</dbReference>
<dbReference type="EMBL" id="JACRTF010000001">
    <property type="protein sequence ID" value="MBC8592755.1"/>
    <property type="molecule type" value="Genomic_DNA"/>
</dbReference>
<dbReference type="InterPro" id="IPR036116">
    <property type="entry name" value="FN3_sf"/>
</dbReference>
<evidence type="ECO:0000313" key="4">
    <source>
        <dbReference type="Proteomes" id="UP000651085"/>
    </source>
</evidence>
<dbReference type="SMART" id="SM00060">
    <property type="entry name" value="FN3"/>
    <property type="match status" value="2"/>
</dbReference>
<evidence type="ECO:0000313" key="3">
    <source>
        <dbReference type="EMBL" id="MBC8592755.1"/>
    </source>
</evidence>
<dbReference type="PROSITE" id="PS50853">
    <property type="entry name" value="FN3"/>
    <property type="match status" value="1"/>
</dbReference>
<dbReference type="InterPro" id="IPR008757">
    <property type="entry name" value="Peptidase_M6-like_domain"/>
</dbReference>
<dbReference type="NCBIfam" id="TIGR03296">
    <property type="entry name" value="M6dom_TIGR03296"/>
    <property type="match status" value="1"/>
</dbReference>
<feature type="domain" description="Fibronectin type-III" evidence="2">
    <location>
        <begin position="520"/>
        <end position="619"/>
    </location>
</feature>